<accession>A0A448WTQ7</accession>
<protein>
    <submittedName>
        <fullName evidence="2">Uncharacterized protein</fullName>
    </submittedName>
</protein>
<reference evidence="2" key="1">
    <citation type="submission" date="2018-11" db="EMBL/GenBank/DDBJ databases">
        <authorList>
            <consortium name="Pathogen Informatics"/>
        </authorList>
    </citation>
    <scope>NUCLEOTIDE SEQUENCE</scope>
</reference>
<gene>
    <name evidence="2" type="ORF">PXEA_LOCUS13428</name>
</gene>
<comment type="caution">
    <text evidence="2">The sequence shown here is derived from an EMBL/GenBank/DDBJ whole genome shotgun (WGS) entry which is preliminary data.</text>
</comment>
<name>A0A448WTQ7_9PLAT</name>
<keyword evidence="3" id="KW-1185">Reference proteome</keyword>
<dbReference type="Proteomes" id="UP000784294">
    <property type="component" value="Unassembled WGS sequence"/>
</dbReference>
<feature type="region of interest" description="Disordered" evidence="1">
    <location>
        <begin position="1"/>
        <end position="23"/>
    </location>
</feature>
<dbReference type="EMBL" id="CAAALY010044212">
    <property type="protein sequence ID" value="VEL19988.1"/>
    <property type="molecule type" value="Genomic_DNA"/>
</dbReference>
<evidence type="ECO:0000313" key="3">
    <source>
        <dbReference type="Proteomes" id="UP000784294"/>
    </source>
</evidence>
<organism evidence="2 3">
    <name type="scientific">Protopolystoma xenopodis</name>
    <dbReference type="NCBI Taxonomy" id="117903"/>
    <lineage>
        <taxon>Eukaryota</taxon>
        <taxon>Metazoa</taxon>
        <taxon>Spiralia</taxon>
        <taxon>Lophotrochozoa</taxon>
        <taxon>Platyhelminthes</taxon>
        <taxon>Monogenea</taxon>
        <taxon>Polyopisthocotylea</taxon>
        <taxon>Polystomatidea</taxon>
        <taxon>Polystomatidae</taxon>
        <taxon>Protopolystoma</taxon>
    </lineage>
</organism>
<proteinExistence type="predicted"/>
<evidence type="ECO:0000313" key="2">
    <source>
        <dbReference type="EMBL" id="VEL19988.1"/>
    </source>
</evidence>
<dbReference type="AlphaFoldDB" id="A0A448WTQ7"/>
<evidence type="ECO:0000256" key="1">
    <source>
        <dbReference type="SAM" id="MobiDB-lite"/>
    </source>
</evidence>
<sequence length="174" mass="18018">MNEASRLTTAVGPIEAGEELDDISPDDEDVAALIQPPAPASGSSSFCGWPASPSTVHSACSDSLRVAAISGLGEAVSGPFDSAAGEVNDTKSSRWAVALQADDEAAAPVPICMPACGEEEGVEVMRNKFFAKKKLKSLHKLGVKRLSIGTSSLSHAQAKMSFDLGRMGISSELK</sequence>